<evidence type="ECO:0000313" key="11">
    <source>
        <dbReference type="EMBL" id="GHC47326.1"/>
    </source>
</evidence>
<dbReference type="Pfam" id="PF02880">
    <property type="entry name" value="PGM_PMM_III"/>
    <property type="match status" value="1"/>
</dbReference>
<keyword evidence="6" id="KW-0413">Isomerase</keyword>
<evidence type="ECO:0000259" key="9">
    <source>
        <dbReference type="Pfam" id="PF02879"/>
    </source>
</evidence>
<sequence length="641" mass="70007">MSEWKSALEEAVAAGSVLASSKENIEQYLLGATGEVAERAVAELVNEGQWEELNDRFYKTLEFGTGGLRGRTVGKVVTKAEEGAGGPLERPEHPCQGTATMNYHNVGRAMQGFIRYVKANSSEEKPRFVIGHDTRHFSRDFAEYCARLCAELGCDAYLFEGPRATPQISYQIRKVKAAGGIVLTASHNPSCDNGFKAYLDDGGQIVEPAASGIIGEVNALQSAEYDALPAAEQGEIVTLGEEADEVYMAETQTLLLQPELLEGRSAKVVYTSIHGTGGHIVVPLLKKLGFEVLTVPEQEVSDGRFPTVASPNPENAEALQMAMDLAEKEGADAVIGTDPDCDRMGVAVRNAAGEMELLTGNQIGSLMAWYRIKIMFEKGWITESNRSRAILIKTFVTSTLQDTIAHQSGISVVNTLTGFKWIAAKLRKYEEALPKDKVSDYLALTPEESRKLRLEYSKFFVFGGEESYGYLGSDFVHDKDGNGAVVMFAELVAYAASKGCKVTDLMDEVYREYGVHLEIGKSIYMEGAEGAAKIAKLAKSYSENRPAEVDGCKVAKVRDFNTDTIFDEEGDEVPAQAMLIVDLEDGRVFAVRPSGTEPKIKYYLFGKDAPGATDLEASKAKVKASLESMWKFIEADIEKRI</sequence>
<dbReference type="InterPro" id="IPR005846">
    <property type="entry name" value="A-D-PHexomutase_a/b/a-III"/>
</dbReference>
<evidence type="ECO:0000259" key="7">
    <source>
        <dbReference type="Pfam" id="PF00408"/>
    </source>
</evidence>
<dbReference type="InterPro" id="IPR016055">
    <property type="entry name" value="A-D-PHexomutase_a/b/a-I/II/III"/>
</dbReference>
<dbReference type="PROSITE" id="PS00710">
    <property type="entry name" value="PGM_PMM"/>
    <property type="match status" value="1"/>
</dbReference>
<evidence type="ECO:0000259" key="8">
    <source>
        <dbReference type="Pfam" id="PF02878"/>
    </source>
</evidence>
<dbReference type="SUPFAM" id="SSF55957">
    <property type="entry name" value="Phosphoglucomutase, C-terminal domain"/>
    <property type="match status" value="1"/>
</dbReference>
<evidence type="ECO:0000256" key="6">
    <source>
        <dbReference type="ARBA" id="ARBA00023235"/>
    </source>
</evidence>
<name>A0A918WIW2_9BACT</name>
<dbReference type="InterPro" id="IPR005841">
    <property type="entry name" value="Alpha-D-phosphohexomutase_SF"/>
</dbReference>
<reference evidence="11" key="1">
    <citation type="journal article" date="2014" name="Int. J. Syst. Evol. Microbiol.">
        <title>Complete genome sequence of Corynebacterium casei LMG S-19264T (=DSM 44701T), isolated from a smear-ripened cheese.</title>
        <authorList>
            <consortium name="US DOE Joint Genome Institute (JGI-PGF)"/>
            <person name="Walter F."/>
            <person name="Albersmeier A."/>
            <person name="Kalinowski J."/>
            <person name="Ruckert C."/>
        </authorList>
    </citation>
    <scope>NUCLEOTIDE SEQUENCE</scope>
    <source>
        <strain evidence="11">KCTC 12988</strain>
    </source>
</reference>
<dbReference type="Pfam" id="PF02878">
    <property type="entry name" value="PGM_PMM_I"/>
    <property type="match status" value="1"/>
</dbReference>
<dbReference type="InterPro" id="IPR005843">
    <property type="entry name" value="A-D-PHexomutase_C"/>
</dbReference>
<gene>
    <name evidence="11" type="ORF">GCM10007100_11280</name>
</gene>
<dbReference type="CDD" id="cd05799">
    <property type="entry name" value="PGM2"/>
    <property type="match status" value="1"/>
</dbReference>
<dbReference type="Gene3D" id="3.40.120.10">
    <property type="entry name" value="Alpha-D-Glucose-1,6-Bisphosphate, subunit A, domain 3"/>
    <property type="match status" value="3"/>
</dbReference>
<feature type="domain" description="Alpha-D-phosphohexomutase C-terminal" evidence="7">
    <location>
        <begin position="575"/>
        <end position="617"/>
    </location>
</feature>
<comment type="caution">
    <text evidence="11">The sequence shown here is derived from an EMBL/GenBank/DDBJ whole genome shotgun (WGS) entry which is preliminary data.</text>
</comment>
<dbReference type="PANTHER" id="PTHR45745">
    <property type="entry name" value="PHOSPHOMANNOMUTASE 45A"/>
    <property type="match status" value="1"/>
</dbReference>
<dbReference type="Pfam" id="PF02879">
    <property type="entry name" value="PGM_PMM_II"/>
    <property type="match status" value="1"/>
</dbReference>
<keyword evidence="12" id="KW-1185">Reference proteome</keyword>
<dbReference type="PANTHER" id="PTHR45745:SF1">
    <property type="entry name" value="PHOSPHOGLUCOMUTASE 2B-RELATED"/>
    <property type="match status" value="1"/>
</dbReference>
<protein>
    <submittedName>
        <fullName evidence="11">Phosphoglucomutase</fullName>
    </submittedName>
</protein>
<dbReference type="RefSeq" id="WP_189568165.1">
    <property type="nucleotide sequence ID" value="NZ_BMXI01000004.1"/>
</dbReference>
<dbReference type="InterPro" id="IPR016066">
    <property type="entry name" value="A-D-PHexomutase_CS"/>
</dbReference>
<dbReference type="Gene3D" id="3.30.310.50">
    <property type="entry name" value="Alpha-D-phosphohexomutase, C-terminal domain"/>
    <property type="match status" value="1"/>
</dbReference>
<keyword evidence="5" id="KW-0460">Magnesium</keyword>
<evidence type="ECO:0000313" key="12">
    <source>
        <dbReference type="Proteomes" id="UP000644507"/>
    </source>
</evidence>
<feature type="domain" description="Alpha-D-phosphohexomutase alpha/beta/alpha" evidence="10">
    <location>
        <begin position="360"/>
        <end position="513"/>
    </location>
</feature>
<evidence type="ECO:0000256" key="3">
    <source>
        <dbReference type="ARBA" id="ARBA00022553"/>
    </source>
</evidence>
<dbReference type="GO" id="GO:0006166">
    <property type="term" value="P:purine ribonucleoside salvage"/>
    <property type="evidence" value="ECO:0007669"/>
    <property type="project" value="TreeGrafter"/>
</dbReference>
<evidence type="ECO:0000256" key="2">
    <source>
        <dbReference type="ARBA" id="ARBA00010231"/>
    </source>
</evidence>
<comment type="similarity">
    <text evidence="2">Belongs to the phosphohexose mutase family.</text>
</comment>
<dbReference type="GO" id="GO:0000287">
    <property type="term" value="F:magnesium ion binding"/>
    <property type="evidence" value="ECO:0007669"/>
    <property type="project" value="InterPro"/>
</dbReference>
<keyword evidence="3" id="KW-0597">Phosphoprotein</keyword>
<comment type="cofactor">
    <cofactor evidence="1">
        <name>Mg(2+)</name>
        <dbReference type="ChEBI" id="CHEBI:18420"/>
    </cofactor>
</comment>
<dbReference type="GO" id="GO:0005975">
    <property type="term" value="P:carbohydrate metabolic process"/>
    <property type="evidence" value="ECO:0007669"/>
    <property type="project" value="InterPro"/>
</dbReference>
<dbReference type="SUPFAM" id="SSF53738">
    <property type="entry name" value="Phosphoglucomutase, first 3 domains"/>
    <property type="match status" value="3"/>
</dbReference>
<accession>A0A918WIW2</accession>
<dbReference type="InterPro" id="IPR005844">
    <property type="entry name" value="A-D-PHexomutase_a/b/a-I"/>
</dbReference>
<dbReference type="Pfam" id="PF00408">
    <property type="entry name" value="PGM_PMM_IV"/>
    <property type="match status" value="1"/>
</dbReference>
<keyword evidence="4" id="KW-0479">Metal-binding</keyword>
<evidence type="ECO:0000256" key="5">
    <source>
        <dbReference type="ARBA" id="ARBA00022842"/>
    </source>
</evidence>
<feature type="domain" description="Alpha-D-phosphohexomutase alpha/beta/alpha" evidence="9">
    <location>
        <begin position="248"/>
        <end position="347"/>
    </location>
</feature>
<reference evidence="11" key="2">
    <citation type="submission" date="2020-09" db="EMBL/GenBank/DDBJ databases">
        <authorList>
            <person name="Sun Q."/>
            <person name="Kim S."/>
        </authorList>
    </citation>
    <scope>NUCLEOTIDE SEQUENCE</scope>
    <source>
        <strain evidence="11">KCTC 12988</strain>
    </source>
</reference>
<dbReference type="InterPro" id="IPR036900">
    <property type="entry name" value="A-D-PHexomutase_C_sf"/>
</dbReference>
<proteinExistence type="inferred from homology"/>
<dbReference type="EMBL" id="BMXI01000004">
    <property type="protein sequence ID" value="GHC47326.1"/>
    <property type="molecule type" value="Genomic_DNA"/>
</dbReference>
<dbReference type="Proteomes" id="UP000644507">
    <property type="component" value="Unassembled WGS sequence"/>
</dbReference>
<feature type="domain" description="Alpha-D-phosphohexomutase alpha/beta/alpha" evidence="8">
    <location>
        <begin position="99"/>
        <end position="221"/>
    </location>
</feature>
<organism evidence="11 12">
    <name type="scientific">Roseibacillus persicicus</name>
    <dbReference type="NCBI Taxonomy" id="454148"/>
    <lineage>
        <taxon>Bacteria</taxon>
        <taxon>Pseudomonadati</taxon>
        <taxon>Verrucomicrobiota</taxon>
        <taxon>Verrucomicrobiia</taxon>
        <taxon>Verrucomicrobiales</taxon>
        <taxon>Verrucomicrobiaceae</taxon>
        <taxon>Roseibacillus</taxon>
    </lineage>
</organism>
<evidence type="ECO:0000259" key="10">
    <source>
        <dbReference type="Pfam" id="PF02880"/>
    </source>
</evidence>
<dbReference type="GO" id="GO:0008973">
    <property type="term" value="F:phosphopentomutase activity"/>
    <property type="evidence" value="ECO:0007669"/>
    <property type="project" value="TreeGrafter"/>
</dbReference>
<dbReference type="InterPro" id="IPR005845">
    <property type="entry name" value="A-D-PHexomutase_a/b/a-II"/>
</dbReference>
<dbReference type="AlphaFoldDB" id="A0A918WIW2"/>
<evidence type="ECO:0000256" key="4">
    <source>
        <dbReference type="ARBA" id="ARBA00022723"/>
    </source>
</evidence>
<dbReference type="PRINTS" id="PR00509">
    <property type="entry name" value="PGMPMM"/>
</dbReference>
<evidence type="ECO:0000256" key="1">
    <source>
        <dbReference type="ARBA" id="ARBA00001946"/>
    </source>
</evidence>